<dbReference type="Gene3D" id="3.40.1190.10">
    <property type="entry name" value="Mur-like, catalytic domain"/>
    <property type="match status" value="1"/>
</dbReference>
<dbReference type="AlphaFoldDB" id="A0A9D1R2V8"/>
<keyword evidence="9 10" id="KW-0961">Cell wall biogenesis/degradation</keyword>
<dbReference type="InterPro" id="IPR036615">
    <property type="entry name" value="Mur_ligase_C_dom_sf"/>
</dbReference>
<dbReference type="GO" id="GO:0009252">
    <property type="term" value="P:peptidoglycan biosynthetic process"/>
    <property type="evidence" value="ECO:0007669"/>
    <property type="project" value="UniProtKB-UniRule"/>
</dbReference>
<dbReference type="InterPro" id="IPR035911">
    <property type="entry name" value="MurE/MurF_N"/>
</dbReference>
<comment type="pathway">
    <text evidence="10 11">Cell wall biogenesis; peptidoglycan biosynthesis.</text>
</comment>
<dbReference type="SUPFAM" id="SSF53244">
    <property type="entry name" value="MurD-like peptide ligases, peptide-binding domain"/>
    <property type="match status" value="1"/>
</dbReference>
<keyword evidence="5 10" id="KW-0067">ATP-binding</keyword>
<dbReference type="SUPFAM" id="SSF63418">
    <property type="entry name" value="MurE/MurF N-terminal domain"/>
    <property type="match status" value="1"/>
</dbReference>
<evidence type="ECO:0000313" key="16">
    <source>
        <dbReference type="Proteomes" id="UP000824265"/>
    </source>
</evidence>
<keyword evidence="4 10" id="KW-0547">Nucleotide-binding</keyword>
<dbReference type="GO" id="GO:0051301">
    <property type="term" value="P:cell division"/>
    <property type="evidence" value="ECO:0007669"/>
    <property type="project" value="UniProtKB-KW"/>
</dbReference>
<dbReference type="GO" id="GO:0005524">
    <property type="term" value="F:ATP binding"/>
    <property type="evidence" value="ECO:0007669"/>
    <property type="project" value="UniProtKB-UniRule"/>
</dbReference>
<proteinExistence type="inferred from homology"/>
<evidence type="ECO:0000256" key="10">
    <source>
        <dbReference type="HAMAP-Rule" id="MF_02019"/>
    </source>
</evidence>
<comment type="similarity">
    <text evidence="10">Belongs to the MurCDEF family. MurF subfamily.</text>
</comment>
<comment type="subcellular location">
    <subcellularLocation>
        <location evidence="10 11">Cytoplasm</location>
    </subcellularLocation>
</comment>
<feature type="domain" description="Mur ligase C-terminal" evidence="13">
    <location>
        <begin position="348"/>
        <end position="479"/>
    </location>
</feature>
<dbReference type="GO" id="GO:0071555">
    <property type="term" value="P:cell wall organization"/>
    <property type="evidence" value="ECO:0007669"/>
    <property type="project" value="UniProtKB-KW"/>
</dbReference>
<feature type="domain" description="Mur ligase N-terminal catalytic" evidence="12">
    <location>
        <begin position="29"/>
        <end position="107"/>
    </location>
</feature>
<keyword evidence="8 10" id="KW-0131">Cell cycle</keyword>
<dbReference type="Pfam" id="PF08245">
    <property type="entry name" value="Mur_ligase_M"/>
    <property type="match status" value="1"/>
</dbReference>
<evidence type="ECO:0000256" key="4">
    <source>
        <dbReference type="ARBA" id="ARBA00022741"/>
    </source>
</evidence>
<keyword evidence="2 10" id="KW-0436">Ligase</keyword>
<keyword evidence="6 10" id="KW-0133">Cell shape</keyword>
<gene>
    <name evidence="10" type="primary">murF</name>
    <name evidence="15" type="ORF">H9742_03970</name>
</gene>
<dbReference type="InterPro" id="IPR013221">
    <property type="entry name" value="Mur_ligase_cen"/>
</dbReference>
<evidence type="ECO:0000256" key="7">
    <source>
        <dbReference type="ARBA" id="ARBA00022984"/>
    </source>
</evidence>
<evidence type="ECO:0000256" key="2">
    <source>
        <dbReference type="ARBA" id="ARBA00022598"/>
    </source>
</evidence>
<dbReference type="HAMAP" id="MF_02019">
    <property type="entry name" value="MurF"/>
    <property type="match status" value="1"/>
</dbReference>
<reference evidence="15" key="1">
    <citation type="journal article" date="2021" name="PeerJ">
        <title>Extensive microbial diversity within the chicken gut microbiome revealed by metagenomics and culture.</title>
        <authorList>
            <person name="Gilroy R."/>
            <person name="Ravi A."/>
            <person name="Getino M."/>
            <person name="Pursley I."/>
            <person name="Horton D.L."/>
            <person name="Alikhan N.F."/>
            <person name="Baker D."/>
            <person name="Gharbi K."/>
            <person name="Hall N."/>
            <person name="Watson M."/>
            <person name="Adriaenssens E.M."/>
            <person name="Foster-Nyarko E."/>
            <person name="Jarju S."/>
            <person name="Secka A."/>
            <person name="Antonio M."/>
            <person name="Oren A."/>
            <person name="Chaudhuri R.R."/>
            <person name="La Ragione R."/>
            <person name="Hildebrand F."/>
            <person name="Pallen M.J."/>
        </authorList>
    </citation>
    <scope>NUCLEOTIDE SEQUENCE</scope>
    <source>
        <strain evidence="15">CHK195-6426</strain>
    </source>
</reference>
<evidence type="ECO:0000256" key="5">
    <source>
        <dbReference type="ARBA" id="ARBA00022840"/>
    </source>
</evidence>
<dbReference type="Proteomes" id="UP000824265">
    <property type="component" value="Unassembled WGS sequence"/>
</dbReference>
<keyword evidence="7 10" id="KW-0573">Peptidoglycan synthesis</keyword>
<comment type="caution">
    <text evidence="15">The sequence shown here is derived from an EMBL/GenBank/DDBJ whole genome shotgun (WGS) entry which is preliminary data.</text>
</comment>
<evidence type="ECO:0000259" key="14">
    <source>
        <dbReference type="Pfam" id="PF08245"/>
    </source>
</evidence>
<evidence type="ECO:0000256" key="6">
    <source>
        <dbReference type="ARBA" id="ARBA00022960"/>
    </source>
</evidence>
<dbReference type="InterPro" id="IPR000713">
    <property type="entry name" value="Mur_ligase_N"/>
</dbReference>
<keyword evidence="1 10" id="KW-0963">Cytoplasm</keyword>
<name>A0A9D1R2V8_9FIRM</name>
<feature type="domain" description="Mur ligase central" evidence="14">
    <location>
        <begin position="121"/>
        <end position="325"/>
    </location>
</feature>
<reference evidence="15" key="2">
    <citation type="submission" date="2021-04" db="EMBL/GenBank/DDBJ databases">
        <authorList>
            <person name="Gilroy R."/>
        </authorList>
    </citation>
    <scope>NUCLEOTIDE SEQUENCE</scope>
    <source>
        <strain evidence="15">CHK195-6426</strain>
    </source>
</reference>
<evidence type="ECO:0000259" key="12">
    <source>
        <dbReference type="Pfam" id="PF01225"/>
    </source>
</evidence>
<organism evidence="15 16">
    <name type="scientific">Candidatus Acetatifactor stercoripullorum</name>
    <dbReference type="NCBI Taxonomy" id="2838414"/>
    <lineage>
        <taxon>Bacteria</taxon>
        <taxon>Bacillati</taxon>
        <taxon>Bacillota</taxon>
        <taxon>Clostridia</taxon>
        <taxon>Lachnospirales</taxon>
        <taxon>Lachnospiraceae</taxon>
        <taxon>Acetatifactor</taxon>
    </lineage>
</organism>
<dbReference type="EMBL" id="DXGH01000023">
    <property type="protein sequence ID" value="HIW80676.1"/>
    <property type="molecule type" value="Genomic_DNA"/>
</dbReference>
<dbReference type="Gene3D" id="3.40.1390.10">
    <property type="entry name" value="MurE/MurF, N-terminal domain"/>
    <property type="match status" value="1"/>
</dbReference>
<comment type="function">
    <text evidence="10 11">Involved in cell wall formation. Catalyzes the final step in the synthesis of UDP-N-acetylmuramoyl-pentapeptide, the precursor of murein.</text>
</comment>
<feature type="binding site" evidence="10">
    <location>
        <begin position="123"/>
        <end position="129"/>
    </location>
    <ligand>
        <name>ATP</name>
        <dbReference type="ChEBI" id="CHEBI:30616"/>
    </ligand>
</feature>
<dbReference type="PANTHER" id="PTHR43024:SF1">
    <property type="entry name" value="UDP-N-ACETYLMURAMOYL-TRIPEPTIDE--D-ALANYL-D-ALANINE LIGASE"/>
    <property type="match status" value="1"/>
</dbReference>
<dbReference type="SUPFAM" id="SSF53623">
    <property type="entry name" value="MurD-like peptide ligases, catalytic domain"/>
    <property type="match status" value="1"/>
</dbReference>
<dbReference type="EC" id="6.3.2.10" evidence="10 11"/>
<dbReference type="GO" id="GO:0008360">
    <property type="term" value="P:regulation of cell shape"/>
    <property type="evidence" value="ECO:0007669"/>
    <property type="project" value="UniProtKB-KW"/>
</dbReference>
<evidence type="ECO:0000259" key="13">
    <source>
        <dbReference type="Pfam" id="PF02875"/>
    </source>
</evidence>
<accession>A0A9D1R2V8</accession>
<evidence type="ECO:0000313" key="15">
    <source>
        <dbReference type="EMBL" id="HIW80676.1"/>
    </source>
</evidence>
<evidence type="ECO:0000256" key="9">
    <source>
        <dbReference type="ARBA" id="ARBA00023316"/>
    </source>
</evidence>
<dbReference type="Pfam" id="PF01225">
    <property type="entry name" value="Mur_ligase"/>
    <property type="match status" value="1"/>
</dbReference>
<sequence length="499" mass="54355">MELTIEQIAEACKGRLVWKGNPKDRLRTVSCVTLDSRQIAENGVFVATVGQRVDGHKFVSQVFEKGACLAIVEKTQAQVEKEQGGPVKEWGSYLLVEDSFQALKDLAEFYRSTLSIPIVGITGSVGKTSTKEFIAGVLSQKYCVLKTEGNFNNEVGVPLTLLRIRKEHQAAVVEMGISDFGEMHRLSKMVRPNVCVITNIGQCHLENLGSRDGILKAKSEIFDFMAEDAAVCLNGEDDKLRAIAQVKGKKPHFFGLGNEPGQEVYASDIVSRGLWGSDAILYFAQGAARCGEENGEGEAVVSSIPIHIPLPGRHMVLNAAAAACVGRILGLTPEQIARGIETVKAVTGRNHLIRLSHYTLIDDCYNANPVSMKAAIDLLAMADTEKTAILGDMFELGEDSDALHRQVGSQAARAGIHRIFCVGENARHMYEGALGAADEKQTVLYFAARQDLERALMESGEKNGEPLIPWGDTVLVKASHGMEFSELIRKCFLVDEVPL</sequence>
<dbReference type="GO" id="GO:0047480">
    <property type="term" value="F:UDP-N-acetylmuramoyl-tripeptide-D-alanyl-D-alanine ligase activity"/>
    <property type="evidence" value="ECO:0007669"/>
    <property type="project" value="UniProtKB-UniRule"/>
</dbReference>
<dbReference type="InterPro" id="IPR036565">
    <property type="entry name" value="Mur-like_cat_sf"/>
</dbReference>
<dbReference type="InterPro" id="IPR005863">
    <property type="entry name" value="UDP-N-AcMur_synth"/>
</dbReference>
<comment type="catalytic activity">
    <reaction evidence="10 11">
        <text>D-alanyl-D-alanine + UDP-N-acetyl-alpha-D-muramoyl-L-alanyl-gamma-D-glutamyl-meso-2,6-diaminopimelate + ATP = UDP-N-acetyl-alpha-D-muramoyl-L-alanyl-gamma-D-glutamyl-meso-2,6-diaminopimeloyl-D-alanyl-D-alanine + ADP + phosphate + H(+)</text>
        <dbReference type="Rhea" id="RHEA:28374"/>
        <dbReference type="ChEBI" id="CHEBI:15378"/>
        <dbReference type="ChEBI" id="CHEBI:30616"/>
        <dbReference type="ChEBI" id="CHEBI:43474"/>
        <dbReference type="ChEBI" id="CHEBI:57822"/>
        <dbReference type="ChEBI" id="CHEBI:61386"/>
        <dbReference type="ChEBI" id="CHEBI:83905"/>
        <dbReference type="ChEBI" id="CHEBI:456216"/>
        <dbReference type="EC" id="6.3.2.10"/>
    </reaction>
</comment>
<dbReference type="NCBIfam" id="TIGR01143">
    <property type="entry name" value="murF"/>
    <property type="match status" value="1"/>
</dbReference>
<dbReference type="GO" id="GO:0005737">
    <property type="term" value="C:cytoplasm"/>
    <property type="evidence" value="ECO:0007669"/>
    <property type="project" value="UniProtKB-SubCell"/>
</dbReference>
<dbReference type="PANTHER" id="PTHR43024">
    <property type="entry name" value="UDP-N-ACETYLMURAMOYL-TRIPEPTIDE--D-ALANYL-D-ALANINE LIGASE"/>
    <property type="match status" value="1"/>
</dbReference>
<evidence type="ECO:0000256" key="1">
    <source>
        <dbReference type="ARBA" id="ARBA00022490"/>
    </source>
</evidence>
<dbReference type="Pfam" id="PF02875">
    <property type="entry name" value="Mur_ligase_C"/>
    <property type="match status" value="1"/>
</dbReference>
<dbReference type="InterPro" id="IPR004101">
    <property type="entry name" value="Mur_ligase_C"/>
</dbReference>
<protein>
    <recommendedName>
        <fullName evidence="10 11">UDP-N-acetylmuramoyl-tripeptide--D-alanyl-D-alanine ligase</fullName>
        <ecNumber evidence="10 11">6.3.2.10</ecNumber>
    </recommendedName>
    <alternativeName>
        <fullName evidence="10">D-alanyl-D-alanine-adding enzyme</fullName>
    </alternativeName>
</protein>
<keyword evidence="3 10" id="KW-0132">Cell division</keyword>
<dbReference type="InterPro" id="IPR051046">
    <property type="entry name" value="MurCDEF_CellWall_CoF430Synth"/>
</dbReference>
<evidence type="ECO:0000256" key="8">
    <source>
        <dbReference type="ARBA" id="ARBA00023306"/>
    </source>
</evidence>
<evidence type="ECO:0000256" key="3">
    <source>
        <dbReference type="ARBA" id="ARBA00022618"/>
    </source>
</evidence>
<evidence type="ECO:0000256" key="11">
    <source>
        <dbReference type="RuleBase" id="RU004136"/>
    </source>
</evidence>
<dbReference type="Gene3D" id="3.90.190.20">
    <property type="entry name" value="Mur ligase, C-terminal domain"/>
    <property type="match status" value="1"/>
</dbReference>